<protein>
    <submittedName>
        <fullName evidence="1">Uncharacterized protein</fullName>
    </submittedName>
</protein>
<evidence type="ECO:0000313" key="1">
    <source>
        <dbReference type="EMBL" id="ACA66519.1"/>
    </source>
</evidence>
<proteinExistence type="predicted"/>
<dbReference type="PATRIC" id="fig|502800.11.peg.811"/>
<dbReference type="Pfam" id="PF26211">
    <property type="entry name" value="Phage_phiTE_072"/>
    <property type="match status" value="1"/>
</dbReference>
<dbReference type="AlphaFoldDB" id="A0A0H3AYM8"/>
<reference evidence="1" key="1">
    <citation type="submission" date="2008-02" db="EMBL/GenBank/DDBJ databases">
        <title>Complete sequence of Yersinia pseudotuberculosis YPIII.</title>
        <authorList>
            <consortium name="US DOE Joint Genome Institute"/>
            <person name="Challacombe J.F."/>
            <person name="Bruce D."/>
            <person name="Detter J.C."/>
            <person name="Green L."/>
            <person name="Land M."/>
            <person name="Munk C."/>
            <person name="Lindler L.E."/>
            <person name="Nikolich M.P."/>
            <person name="Brettin T."/>
        </authorList>
    </citation>
    <scope>NUCLEOTIDE SEQUENCE</scope>
    <source>
        <strain evidence="1">YPIII</strain>
    </source>
</reference>
<dbReference type="InterPro" id="IPR058701">
    <property type="entry name" value="PhiTE_072-like"/>
</dbReference>
<accession>A0A0H3AYM8</accession>
<organism evidence="1">
    <name type="scientific">Yersinia pseudotuberculosis serotype O:3 (strain YPIII)</name>
    <dbReference type="NCBI Taxonomy" id="502800"/>
    <lineage>
        <taxon>Bacteria</taxon>
        <taxon>Pseudomonadati</taxon>
        <taxon>Pseudomonadota</taxon>
        <taxon>Gammaproteobacteria</taxon>
        <taxon>Enterobacterales</taxon>
        <taxon>Yersiniaceae</taxon>
        <taxon>Yersinia</taxon>
    </lineage>
</organism>
<dbReference type="RefSeq" id="WP_012303408.1">
    <property type="nucleotide sequence ID" value="NZ_CP009792.1"/>
</dbReference>
<sequence length="180" mass="20592">MEIEISQSMKMRLSGLERLDPVEVLVDDYEPGKGKITITCYGKAWTASWFAMSGQTISQFFRRCGNDYLIGYLSPQLDQQIDGDNDDNIRFVKMEIIKSLRANDISKEKAREYWDESVFSENVKSDICKRLSGPDLSDLLGDDPYYANWPMVENPSYRYLSRIVDAVKAGFAQSEWVKGA</sequence>
<dbReference type="EMBL" id="CP000950">
    <property type="protein sequence ID" value="ACA66519.1"/>
    <property type="molecule type" value="Genomic_DNA"/>
</dbReference>
<name>A0A0H3AYM8_YERPY</name>
<dbReference type="KEGG" id="ypy:YPK_0206"/>
<gene>
    <name evidence="1" type="ordered locus">YPK_0206</name>
</gene>